<protein>
    <submittedName>
        <fullName evidence="2">Uncharacterized protein</fullName>
    </submittedName>
</protein>
<dbReference type="Proteomes" id="UP000038010">
    <property type="component" value="Unassembled WGS sequence"/>
</dbReference>
<dbReference type="GeneID" id="28732673"/>
<keyword evidence="3" id="KW-1185">Reference proteome</keyword>
<accession>A0A0N1HKV6</accession>
<dbReference type="RefSeq" id="XP_017994966.1">
    <property type="nucleotide sequence ID" value="XM_018140792.1"/>
</dbReference>
<feature type="compositionally biased region" description="Polar residues" evidence="1">
    <location>
        <begin position="8"/>
        <end position="25"/>
    </location>
</feature>
<name>A0A0N1HKV6_9EURO</name>
<evidence type="ECO:0000313" key="2">
    <source>
        <dbReference type="EMBL" id="KPI35003.1"/>
    </source>
</evidence>
<feature type="compositionally biased region" description="Polar residues" evidence="1">
    <location>
        <begin position="397"/>
        <end position="407"/>
    </location>
</feature>
<feature type="compositionally biased region" description="Low complexity" evidence="1">
    <location>
        <begin position="425"/>
        <end position="445"/>
    </location>
</feature>
<evidence type="ECO:0000313" key="3">
    <source>
        <dbReference type="Proteomes" id="UP000038010"/>
    </source>
</evidence>
<proteinExistence type="predicted"/>
<comment type="caution">
    <text evidence="2">The sequence shown here is derived from an EMBL/GenBank/DDBJ whole genome shotgun (WGS) entry which is preliminary data.</text>
</comment>
<reference evidence="2 3" key="1">
    <citation type="submission" date="2015-06" db="EMBL/GenBank/DDBJ databases">
        <title>Draft genome of the ant-associated black yeast Phialophora attae CBS 131958.</title>
        <authorList>
            <person name="Moreno L.F."/>
            <person name="Stielow B.J."/>
            <person name="de Hoog S."/>
            <person name="Vicente V.A."/>
            <person name="Weiss V.A."/>
            <person name="de Vries M."/>
            <person name="Cruz L.M."/>
            <person name="Souza E.M."/>
        </authorList>
    </citation>
    <scope>NUCLEOTIDE SEQUENCE [LARGE SCALE GENOMIC DNA]</scope>
    <source>
        <strain evidence="2 3">CBS 131958</strain>
    </source>
</reference>
<feature type="region of interest" description="Disordered" evidence="1">
    <location>
        <begin position="1"/>
        <end position="46"/>
    </location>
</feature>
<dbReference type="VEuPathDB" id="FungiDB:AB675_11904"/>
<dbReference type="OrthoDB" id="5339332at2759"/>
<dbReference type="EMBL" id="LFJN01000046">
    <property type="protein sequence ID" value="KPI35003.1"/>
    <property type="molecule type" value="Genomic_DNA"/>
</dbReference>
<sequence length="445" mass="46942">MEGPIGVDTSSTSSGRFQGQWSFINPPSHHGTRSLPPSSGYLHSDRSSILPQTGSGGATPFFHLNTSGSNLSRVNAASIGSTSYSTATAPSQPVLSRIHSNVASNFLNPIARPPRRREVMTREDNKLPPLSAYSFEGILAAIQEDIEEDLNGIADIWGRSRLALADQHDAHLPPTGEIRAVPLQSVAEASSSTERLADDVMILHENASLVDGSQNGSQAYGLLERLQALPRTGRMYSDVILSPPRPELPTAEDVRNSSPAVMTVHDSIITTEALLQTEPAAHPSPLRAPLDLLQSRGLPTAASAPRNSAVVSEVWLSAGANGIVVSDPPVVSEAGKQYPLYSFDESQLFAGNEQLERVPETAKTPVATFTQRMQRLLLLKDLQRSLSSPSAPGTADAGTSQRKTSGAENHLRVILGRHEAGPAGGASRAADAAGPTGAIGSPAHA</sequence>
<feature type="region of interest" description="Disordered" evidence="1">
    <location>
        <begin position="420"/>
        <end position="445"/>
    </location>
</feature>
<dbReference type="AlphaFoldDB" id="A0A0N1HKV6"/>
<organism evidence="2 3">
    <name type="scientific">Cyphellophora attinorum</name>
    <dbReference type="NCBI Taxonomy" id="1664694"/>
    <lineage>
        <taxon>Eukaryota</taxon>
        <taxon>Fungi</taxon>
        <taxon>Dikarya</taxon>
        <taxon>Ascomycota</taxon>
        <taxon>Pezizomycotina</taxon>
        <taxon>Eurotiomycetes</taxon>
        <taxon>Chaetothyriomycetidae</taxon>
        <taxon>Chaetothyriales</taxon>
        <taxon>Cyphellophoraceae</taxon>
        <taxon>Cyphellophora</taxon>
    </lineage>
</organism>
<feature type="region of interest" description="Disordered" evidence="1">
    <location>
        <begin position="385"/>
        <end position="407"/>
    </location>
</feature>
<dbReference type="STRING" id="1664694.A0A0N1HKV6"/>
<evidence type="ECO:0000256" key="1">
    <source>
        <dbReference type="SAM" id="MobiDB-lite"/>
    </source>
</evidence>
<gene>
    <name evidence="2" type="ORF">AB675_11904</name>
</gene>